<evidence type="ECO:0000313" key="9">
    <source>
        <dbReference type="EMBL" id="MFB5192630.1"/>
    </source>
</evidence>
<dbReference type="PANTHER" id="PTHR21016:SF7">
    <property type="entry name" value="TM2 DOMAIN-CONTAINING PROTEIN 3"/>
    <property type="match status" value="1"/>
</dbReference>
<dbReference type="Proteomes" id="UP001579974">
    <property type="component" value="Unassembled WGS sequence"/>
</dbReference>
<evidence type="ECO:0000256" key="5">
    <source>
        <dbReference type="ARBA" id="ARBA00023136"/>
    </source>
</evidence>
<sequence>MSMNLAAKQNMDARQLALLQSEYDGKKKSAAVAWILWLFLGAIGAHRYYMGYIGRGIVMTLTAGGLGIWSLFDAFFIQGGLRKKNQKIEMEIINAINMGAARQPNMYSAGETV</sequence>
<evidence type="ECO:0000259" key="8">
    <source>
        <dbReference type="Pfam" id="PF05154"/>
    </source>
</evidence>
<feature type="transmembrane region" description="Helical" evidence="7">
    <location>
        <begin position="31"/>
        <end position="50"/>
    </location>
</feature>
<dbReference type="RefSeq" id="WP_275475905.1">
    <property type="nucleotide sequence ID" value="NZ_CP162940.1"/>
</dbReference>
<reference evidence="9 10" key="1">
    <citation type="journal article" date="2024" name="Int. J. Mol. Sci.">
        <title>Exploration of Alicyclobacillus spp. Genome in Search of Antibiotic Resistance.</title>
        <authorList>
            <person name="Bucka-Kolendo J."/>
            <person name="Kiousi D.E."/>
            <person name="Dekowska A."/>
            <person name="Mikolajczuk-Szczyrba A."/>
            <person name="Karadedos D.M."/>
            <person name="Michael P."/>
            <person name="Galanis A."/>
            <person name="Sokolowska B."/>
        </authorList>
    </citation>
    <scope>NUCLEOTIDE SEQUENCE [LARGE SCALE GENOMIC DNA]</scope>
    <source>
        <strain evidence="9 10">KKP 3000</strain>
    </source>
</reference>
<organism evidence="9 10">
    <name type="scientific">Alicyclobacillus fastidiosus</name>
    <dbReference type="NCBI Taxonomy" id="392011"/>
    <lineage>
        <taxon>Bacteria</taxon>
        <taxon>Bacillati</taxon>
        <taxon>Bacillota</taxon>
        <taxon>Bacilli</taxon>
        <taxon>Bacillales</taxon>
        <taxon>Alicyclobacillaceae</taxon>
        <taxon>Alicyclobacillus</taxon>
    </lineage>
</organism>
<dbReference type="Pfam" id="PF05154">
    <property type="entry name" value="TM2"/>
    <property type="match status" value="1"/>
</dbReference>
<comment type="subcellular location">
    <subcellularLocation>
        <location evidence="1">Membrane</location>
        <topology evidence="1">Multi-pass membrane protein</topology>
    </subcellularLocation>
</comment>
<name>A0ABV5ALF3_9BACL</name>
<evidence type="ECO:0000256" key="1">
    <source>
        <dbReference type="ARBA" id="ARBA00004141"/>
    </source>
</evidence>
<keyword evidence="10" id="KW-1185">Reference proteome</keyword>
<proteinExistence type="predicted"/>
<keyword evidence="3" id="KW-0732">Signal</keyword>
<comment type="caution">
    <text evidence="9">The sequence shown here is derived from an EMBL/GenBank/DDBJ whole genome shotgun (WGS) entry which is preliminary data.</text>
</comment>
<evidence type="ECO:0000256" key="7">
    <source>
        <dbReference type="SAM" id="Phobius"/>
    </source>
</evidence>
<dbReference type="PANTHER" id="PTHR21016">
    <property type="entry name" value="BETA-AMYLOID BINDING PROTEIN-RELATED"/>
    <property type="match status" value="1"/>
</dbReference>
<evidence type="ECO:0000313" key="10">
    <source>
        <dbReference type="Proteomes" id="UP001579974"/>
    </source>
</evidence>
<keyword evidence="4 7" id="KW-1133">Transmembrane helix</keyword>
<accession>A0ABV5ALF3</accession>
<feature type="transmembrane region" description="Helical" evidence="7">
    <location>
        <begin position="56"/>
        <end position="77"/>
    </location>
</feature>
<gene>
    <name evidence="9" type="ORF">KKP3000_001839</name>
</gene>
<keyword evidence="5 7" id="KW-0472">Membrane</keyword>
<evidence type="ECO:0000256" key="2">
    <source>
        <dbReference type="ARBA" id="ARBA00022692"/>
    </source>
</evidence>
<feature type="domain" description="TM2" evidence="8">
    <location>
        <begin position="27"/>
        <end position="75"/>
    </location>
</feature>
<dbReference type="InterPro" id="IPR050932">
    <property type="entry name" value="TM2D1-3-like"/>
</dbReference>
<keyword evidence="6" id="KW-0325">Glycoprotein</keyword>
<evidence type="ECO:0000256" key="3">
    <source>
        <dbReference type="ARBA" id="ARBA00022729"/>
    </source>
</evidence>
<keyword evidence="2 7" id="KW-0812">Transmembrane</keyword>
<evidence type="ECO:0000256" key="6">
    <source>
        <dbReference type="ARBA" id="ARBA00023180"/>
    </source>
</evidence>
<protein>
    <submittedName>
        <fullName evidence="9">TM2 domain-containing protein</fullName>
    </submittedName>
</protein>
<dbReference type="InterPro" id="IPR007829">
    <property type="entry name" value="TM2"/>
</dbReference>
<evidence type="ECO:0000256" key="4">
    <source>
        <dbReference type="ARBA" id="ARBA00022989"/>
    </source>
</evidence>
<dbReference type="EMBL" id="JBDXSU010000025">
    <property type="protein sequence ID" value="MFB5192630.1"/>
    <property type="molecule type" value="Genomic_DNA"/>
</dbReference>